<protein>
    <submittedName>
        <fullName evidence="1">DUF2188 domain-containing protein</fullName>
    </submittedName>
</protein>
<organism evidence="1 2">
    <name type="scientific">Sandarakinorhabdus fusca</name>
    <dbReference type="NCBI Taxonomy" id="1439888"/>
    <lineage>
        <taxon>Bacteria</taxon>
        <taxon>Pseudomonadati</taxon>
        <taxon>Pseudomonadota</taxon>
        <taxon>Alphaproteobacteria</taxon>
        <taxon>Sphingomonadales</taxon>
        <taxon>Sphingosinicellaceae</taxon>
        <taxon>Sandarakinorhabdus</taxon>
    </lineage>
</organism>
<dbReference type="EMBL" id="WIOL01000001">
    <property type="protein sequence ID" value="MQT16626.1"/>
    <property type="molecule type" value="Genomic_DNA"/>
</dbReference>
<evidence type="ECO:0000313" key="2">
    <source>
        <dbReference type="Proteomes" id="UP000481327"/>
    </source>
</evidence>
<dbReference type="AlphaFoldDB" id="A0A7C9KX42"/>
<proteinExistence type="predicted"/>
<name>A0A7C9KX42_9SPHN</name>
<evidence type="ECO:0000313" key="1">
    <source>
        <dbReference type="EMBL" id="MQT16626.1"/>
    </source>
</evidence>
<sequence length="93" mass="9886">MKIVPPTAKPPAQPITRYSVIRDGSQWRINLAGVNYGYYADAGDATRVAIETAQKAGEAGHATQVLVETLPMQFRIAWTFGDDPGGKDAAPAG</sequence>
<dbReference type="Proteomes" id="UP000481327">
    <property type="component" value="Unassembled WGS sequence"/>
</dbReference>
<dbReference type="RefSeq" id="WP_152577002.1">
    <property type="nucleotide sequence ID" value="NZ_JAATJI010000001.1"/>
</dbReference>
<reference evidence="1 2" key="1">
    <citation type="submission" date="2019-09" db="EMBL/GenBank/DDBJ databases">
        <title>Polymorphobacter sp. isolated from a lake in China.</title>
        <authorList>
            <person name="Liu Z."/>
        </authorList>
    </citation>
    <scope>NUCLEOTIDE SEQUENCE [LARGE SCALE GENOMIC DNA]</scope>
    <source>
        <strain evidence="1 2">D40P</strain>
    </source>
</reference>
<keyword evidence="2" id="KW-1185">Reference proteome</keyword>
<accession>A0A7C9KX42</accession>
<gene>
    <name evidence="1" type="ORF">F3168_05045</name>
</gene>
<comment type="caution">
    <text evidence="1">The sequence shown here is derived from an EMBL/GenBank/DDBJ whole genome shotgun (WGS) entry which is preliminary data.</text>
</comment>